<dbReference type="OrthoDB" id="328972at2"/>
<reference evidence="1" key="1">
    <citation type="journal article" date="2013" name="Genome Announc.">
        <title>Draft Genome Sequence of Agarivorans albus Strain MKT 106T, an Agarolytic Marine Bacterium.</title>
        <authorList>
            <person name="Yasuike M."/>
            <person name="Nakamura Y."/>
            <person name="Kai W."/>
            <person name="Fujiwara A."/>
            <person name="Fukui Y."/>
            <person name="Satomi M."/>
            <person name="Sano M."/>
        </authorList>
    </citation>
    <scope>NUCLEOTIDE SEQUENCE [LARGE SCALE GENOMIC DNA]</scope>
</reference>
<comment type="caution">
    <text evidence="1">The sequence shown here is derived from an EMBL/GenBank/DDBJ whole genome shotgun (WGS) entry which is preliminary data.</text>
</comment>
<organism evidence="1 2">
    <name type="scientific">Agarivorans albus MKT 106</name>
    <dbReference type="NCBI Taxonomy" id="1331007"/>
    <lineage>
        <taxon>Bacteria</taxon>
        <taxon>Pseudomonadati</taxon>
        <taxon>Pseudomonadota</taxon>
        <taxon>Gammaproteobacteria</taxon>
        <taxon>Alteromonadales</taxon>
        <taxon>Alteromonadaceae</taxon>
        <taxon>Agarivorans</taxon>
    </lineage>
</organism>
<proteinExistence type="predicted"/>
<dbReference type="RefSeq" id="WP_016399958.1">
    <property type="nucleotide sequence ID" value="NZ_BARX01000001.1"/>
</dbReference>
<dbReference type="AlphaFoldDB" id="R9PFN2"/>
<dbReference type="Proteomes" id="UP000014461">
    <property type="component" value="Unassembled WGS sequence"/>
</dbReference>
<evidence type="ECO:0000313" key="2">
    <source>
        <dbReference type="Proteomes" id="UP000014461"/>
    </source>
</evidence>
<evidence type="ECO:0000313" key="1">
    <source>
        <dbReference type="EMBL" id="GAD00190.1"/>
    </source>
</evidence>
<dbReference type="SUPFAM" id="SSF159888">
    <property type="entry name" value="YdhG-like"/>
    <property type="match status" value="1"/>
</dbReference>
<protein>
    <recommendedName>
        <fullName evidence="3">YdhG-like domain-containing protein</fullName>
    </recommendedName>
</protein>
<keyword evidence="2" id="KW-1185">Reference proteome</keyword>
<name>R9PFN2_AGAAL</name>
<gene>
    <name evidence="1" type="ORF">AALB_0270</name>
</gene>
<sequence length="138" mass="15621">MDKPLKPELQAAIARYPAAVQQQVLRLRAEILEVAAGSEGVGELLETLKWGELSFVTEQSKSGSTLRVAWNAKQAEYLGLYVNCKTSLVNSYQTLFPGLFVYQKQRALLLPLDSEWPLAELRICIAMALRYHLDKRKR</sequence>
<evidence type="ECO:0008006" key="3">
    <source>
        <dbReference type="Google" id="ProtNLM"/>
    </source>
</evidence>
<accession>R9PFN2</accession>
<dbReference type="EMBL" id="BARX01000001">
    <property type="protein sequence ID" value="GAD00190.1"/>
    <property type="molecule type" value="Genomic_DNA"/>
</dbReference>
<dbReference type="STRING" id="1331007.AALB_0270"/>